<feature type="transmembrane region" description="Helical" evidence="1">
    <location>
        <begin position="170"/>
        <end position="197"/>
    </location>
</feature>
<name>A0AAF0D123_ODILC</name>
<evidence type="ECO:0000256" key="1">
    <source>
        <dbReference type="SAM" id="Phobius"/>
    </source>
</evidence>
<keyword evidence="1" id="KW-0812">Transmembrane</keyword>
<accession>A0AAF0D123</accession>
<dbReference type="KEGG" id="oyw:OdinLCB4_004200"/>
<proteinExistence type="predicted"/>
<organism evidence="2 3">
    <name type="scientific">Odinarchaeota yellowstonii (strain LCB_4)</name>
    <dbReference type="NCBI Taxonomy" id="1841599"/>
    <lineage>
        <taxon>Archaea</taxon>
        <taxon>Promethearchaeati</taxon>
        <taxon>Candidatus Odinarchaeota</taxon>
        <taxon>Candidatus Odinarchaeia</taxon>
        <taxon>Candidatus Odinarchaeales</taxon>
        <taxon>Candidatus Odinarchaeaceae</taxon>
        <taxon>Candidatus Odinarchaeum</taxon>
    </lineage>
</organism>
<gene>
    <name evidence="2" type="ORF">OdinLCB4_004200</name>
</gene>
<feature type="transmembrane region" description="Helical" evidence="1">
    <location>
        <begin position="68"/>
        <end position="90"/>
    </location>
</feature>
<reference evidence="2" key="1">
    <citation type="journal article" date="2017" name="Nature">
        <title>Asgard archaea illuminate the origin of eukaryotic cellular complexity.</title>
        <authorList>
            <person name="Zaremba-Niedzwiedzka K."/>
            <person name="Caceres E.F."/>
            <person name="Saw J.H."/>
            <person name="Backstrom D."/>
            <person name="Juzokaite L."/>
            <person name="Vancaester E."/>
            <person name="Seitz K.W."/>
            <person name="Anantharaman K."/>
            <person name="Starnawski P."/>
            <person name="Kjeldsen K.U."/>
            <person name="Scott M.B."/>
            <person name="Nunoura T."/>
            <person name="Banfield J.F."/>
            <person name="Schramm A."/>
            <person name="Baker B.J."/>
            <person name="Spang A."/>
            <person name="Ettema T.J.G."/>
        </authorList>
    </citation>
    <scope>NUCLEOTIDE SEQUENCE</scope>
    <source>
        <strain evidence="2">LCB_4</strain>
    </source>
</reference>
<keyword evidence="1" id="KW-0472">Membrane</keyword>
<feature type="transmembrane region" description="Helical" evidence="1">
    <location>
        <begin position="41"/>
        <end position="62"/>
    </location>
</feature>
<dbReference type="AlphaFoldDB" id="A0AAF0D123"/>
<protein>
    <submittedName>
        <fullName evidence="2">ECF transporter S component</fullName>
    </submittedName>
</protein>
<dbReference type="EMBL" id="CP091871">
    <property type="protein sequence ID" value="WEU39694.1"/>
    <property type="molecule type" value="Genomic_DNA"/>
</dbReference>
<keyword evidence="1" id="KW-1133">Transmembrane helix</keyword>
<feature type="transmembrane region" description="Helical" evidence="1">
    <location>
        <begin position="217"/>
        <end position="238"/>
    </location>
</feature>
<feature type="transmembrane region" description="Helical" evidence="1">
    <location>
        <begin position="129"/>
        <end position="149"/>
    </location>
</feature>
<reference evidence="2" key="2">
    <citation type="journal article" date="2022" name="Nat. Microbiol.">
        <title>A closed Candidatus Odinarchaeum chromosome exposes Asgard archaeal viruses.</title>
        <authorList>
            <person name="Tamarit D."/>
            <person name="Caceres E.F."/>
            <person name="Krupovic M."/>
            <person name="Nijland R."/>
            <person name="Eme L."/>
            <person name="Robinson N.P."/>
            <person name="Ettema T.J.G."/>
        </authorList>
    </citation>
    <scope>NUCLEOTIDE SEQUENCE</scope>
    <source>
        <strain evidence="2">LCB_4</strain>
    </source>
</reference>
<dbReference type="Gene3D" id="1.10.1760.20">
    <property type="match status" value="1"/>
</dbReference>
<feature type="transmembrane region" description="Helical" evidence="1">
    <location>
        <begin position="102"/>
        <end position="123"/>
    </location>
</feature>
<dbReference type="Pfam" id="PF07155">
    <property type="entry name" value="ECF-ribofla_trS"/>
    <property type="match status" value="1"/>
</dbReference>
<evidence type="ECO:0000313" key="3">
    <source>
        <dbReference type="Proteomes" id="UP000186851"/>
    </source>
</evidence>
<feature type="transmembrane region" description="Helical" evidence="1">
    <location>
        <begin position="6"/>
        <end position="29"/>
    </location>
</feature>
<evidence type="ECO:0000313" key="2">
    <source>
        <dbReference type="EMBL" id="WEU39694.1"/>
    </source>
</evidence>
<sequence length="251" mass="27703">MEEKNSTYKIVLIALTASLYVVISILPGIPVAPGVEIQFEAGFAVVIGFLLGPYLGFITALLGSSIAWFILGSGVFSLPFIFNPAVNALFTGIIFHKKYKTALISVTIVYITLIILQLTSPPLWPPNVYWLETVAVLYDKILGLVLFYPACHALQKIKPIQSTNQVKYSFLIILLIALVGNILDNLLGTVVFSYPLIYNGIFGMSVETVRFYFLLYPYLYILIRLAQAVFAALIIIALSKTGVIQKTLSNN</sequence>
<dbReference type="Proteomes" id="UP000186851">
    <property type="component" value="Chromosome"/>
</dbReference>
<dbReference type="InterPro" id="IPR009825">
    <property type="entry name" value="ECF_substrate-spec-like"/>
</dbReference>
<dbReference type="GO" id="GO:0016020">
    <property type="term" value="C:membrane"/>
    <property type="evidence" value="ECO:0007669"/>
    <property type="project" value="InterPro"/>
</dbReference>